<evidence type="ECO:0000313" key="2">
    <source>
        <dbReference type="EMBL" id="SDN28875.1"/>
    </source>
</evidence>
<dbReference type="STRING" id="459525.SAMN04488137_3939"/>
<dbReference type="InterPro" id="IPR010093">
    <property type="entry name" value="SinI_DNA-bd"/>
</dbReference>
<organism evidence="2 3">
    <name type="scientific">Fictibacillus solisalsi</name>
    <dbReference type="NCBI Taxonomy" id="459525"/>
    <lineage>
        <taxon>Bacteria</taxon>
        <taxon>Bacillati</taxon>
        <taxon>Bacillota</taxon>
        <taxon>Bacilli</taxon>
        <taxon>Bacillales</taxon>
        <taxon>Fictibacillaceae</taxon>
        <taxon>Fictibacillus</taxon>
    </lineage>
</organism>
<dbReference type="Pfam" id="PF12728">
    <property type="entry name" value="HTH_17"/>
    <property type="match status" value="1"/>
</dbReference>
<keyword evidence="3" id="KW-1185">Reference proteome</keyword>
<dbReference type="RefSeq" id="WP_090237559.1">
    <property type="nucleotide sequence ID" value="NZ_FNHW01000002.1"/>
</dbReference>
<dbReference type="EMBL" id="FNHW01000002">
    <property type="protein sequence ID" value="SDN28875.1"/>
    <property type="molecule type" value="Genomic_DNA"/>
</dbReference>
<dbReference type="GO" id="GO:0003677">
    <property type="term" value="F:DNA binding"/>
    <property type="evidence" value="ECO:0007669"/>
    <property type="project" value="InterPro"/>
</dbReference>
<reference evidence="3" key="1">
    <citation type="submission" date="2016-10" db="EMBL/GenBank/DDBJ databases">
        <authorList>
            <person name="Varghese N."/>
            <person name="Submissions S."/>
        </authorList>
    </citation>
    <scope>NUCLEOTIDE SEQUENCE [LARGE SCALE GENOMIC DNA]</scope>
    <source>
        <strain evidence="3">CGMCC 1.6854</strain>
    </source>
</reference>
<dbReference type="Proteomes" id="UP000199544">
    <property type="component" value="Unassembled WGS sequence"/>
</dbReference>
<dbReference type="AlphaFoldDB" id="A0A1H0A613"/>
<evidence type="ECO:0000313" key="3">
    <source>
        <dbReference type="Proteomes" id="UP000199544"/>
    </source>
</evidence>
<name>A0A1H0A613_9BACL</name>
<evidence type="ECO:0000259" key="1">
    <source>
        <dbReference type="Pfam" id="PF12728"/>
    </source>
</evidence>
<dbReference type="InterPro" id="IPR041657">
    <property type="entry name" value="HTH_17"/>
</dbReference>
<protein>
    <submittedName>
        <fullName evidence="2">DNA binding domain-containing protein, excisionase family</fullName>
    </submittedName>
</protein>
<accession>A0A1H0A613</accession>
<feature type="domain" description="Helix-turn-helix" evidence="1">
    <location>
        <begin position="2"/>
        <end position="50"/>
    </location>
</feature>
<gene>
    <name evidence="2" type="ORF">SAMN04488137_3939</name>
</gene>
<sequence length="76" mass="9245">MYLTLKETAEFLDLPETYIESLIQQKKIRAFHDGNEYLINKEQFNTHLEQMEKYKTLVEEYMNEPIPEDWDAKDED</sequence>
<dbReference type="OrthoDB" id="2166477at2"/>
<dbReference type="NCBIfam" id="TIGR01764">
    <property type="entry name" value="excise"/>
    <property type="match status" value="1"/>
</dbReference>
<proteinExistence type="predicted"/>